<dbReference type="OrthoDB" id="269227at2759"/>
<reference evidence="1" key="2">
    <citation type="submission" date="2021-04" db="EMBL/GenBank/DDBJ databases">
        <title>Genome-wide patterns of bracovirus chromosomal integration into multiple host tissues during parasitism.</title>
        <authorList>
            <person name="Chebbi M.A.C."/>
        </authorList>
    </citation>
    <scope>NUCLEOTIDE SEQUENCE</scope>
    <source>
        <tissue evidence="1">Whole body</tissue>
    </source>
</reference>
<comment type="caution">
    <text evidence="1">The sequence shown here is derived from an EMBL/GenBank/DDBJ whole genome shotgun (WGS) entry which is preliminary data.</text>
</comment>
<dbReference type="GO" id="GO:0016491">
    <property type="term" value="F:oxidoreductase activity"/>
    <property type="evidence" value="ECO:0007669"/>
    <property type="project" value="TreeGrafter"/>
</dbReference>
<proteinExistence type="predicted"/>
<reference evidence="1" key="1">
    <citation type="submission" date="2020-03" db="EMBL/GenBank/DDBJ databases">
        <authorList>
            <person name="Chebbi M.A."/>
            <person name="Drezen J.M."/>
        </authorList>
    </citation>
    <scope>NUCLEOTIDE SEQUENCE</scope>
    <source>
        <tissue evidence="1">Whole body</tissue>
    </source>
</reference>
<dbReference type="AlphaFoldDB" id="A0A8J5RA90"/>
<accession>A0A8J5RA90</accession>
<evidence type="ECO:0000313" key="2">
    <source>
        <dbReference type="Proteomes" id="UP000729913"/>
    </source>
</evidence>
<sequence length="135" mass="15410">MTTLGGVEGYAFINTKYANETGLYPDIQLHMAPASLSSDAGVQVRKVLSLTDEVYDTVFRPITNKDAWTLMPLLLRPKSRGTVRLRNSNSFASPLINSNYFAEPEDMLSGYSNWDILVSNWDICRKRSYWIIKFY</sequence>
<dbReference type="Proteomes" id="UP000729913">
    <property type="component" value="Unassembled WGS sequence"/>
</dbReference>
<keyword evidence="2" id="KW-1185">Reference proteome</keyword>
<dbReference type="InterPro" id="IPR012132">
    <property type="entry name" value="GMC_OxRdtase"/>
</dbReference>
<dbReference type="PANTHER" id="PTHR11552:SF215">
    <property type="entry name" value="FI02019P"/>
    <property type="match status" value="1"/>
</dbReference>
<evidence type="ECO:0000313" key="1">
    <source>
        <dbReference type="EMBL" id="KAG8035394.1"/>
    </source>
</evidence>
<gene>
    <name evidence="1" type="ORF">G9C98_006840</name>
</gene>
<dbReference type="EMBL" id="JAAOIC020000060">
    <property type="protein sequence ID" value="KAG8035394.1"/>
    <property type="molecule type" value="Genomic_DNA"/>
</dbReference>
<name>A0A8J5RA90_9HYME</name>
<organism evidence="1 2">
    <name type="scientific">Cotesia typhae</name>
    <dbReference type="NCBI Taxonomy" id="2053667"/>
    <lineage>
        <taxon>Eukaryota</taxon>
        <taxon>Metazoa</taxon>
        <taxon>Ecdysozoa</taxon>
        <taxon>Arthropoda</taxon>
        <taxon>Hexapoda</taxon>
        <taxon>Insecta</taxon>
        <taxon>Pterygota</taxon>
        <taxon>Neoptera</taxon>
        <taxon>Endopterygota</taxon>
        <taxon>Hymenoptera</taxon>
        <taxon>Apocrita</taxon>
        <taxon>Ichneumonoidea</taxon>
        <taxon>Braconidae</taxon>
        <taxon>Microgastrinae</taxon>
        <taxon>Cotesia</taxon>
    </lineage>
</organism>
<protein>
    <submittedName>
        <fullName evidence="1">Uncharacterized protein</fullName>
    </submittedName>
</protein>
<dbReference type="PANTHER" id="PTHR11552">
    <property type="entry name" value="GLUCOSE-METHANOL-CHOLINE GMC OXIDOREDUCTASE"/>
    <property type="match status" value="1"/>
</dbReference>
<dbReference type="GO" id="GO:0050660">
    <property type="term" value="F:flavin adenine dinucleotide binding"/>
    <property type="evidence" value="ECO:0007669"/>
    <property type="project" value="InterPro"/>
</dbReference>